<comment type="caution">
    <text evidence="3">The sequence shown here is derived from an EMBL/GenBank/DDBJ whole genome shotgun (WGS) entry which is preliminary data.</text>
</comment>
<sequence length="206" mass="21810">MHRESHMLTKRNFQTSASPDVVAASLDDVGIQEVAGLEALIPDNFAFSADECLQCCDIQRSVQSTNQRRSHLPSNALPSGFSGSPAPGATSTSASSTPSSGYSTATACPTSTSTPTHYNRNIWQTQAQLLGALSDASSSVSSSMQPVTIALIVVAGVMALGYLVMAILFLGRRRGADKMKIHVHVCPALTSRYLVPTVEEKYDSSS</sequence>
<accession>A0A1C7MA66</accession>
<evidence type="ECO:0000256" key="1">
    <source>
        <dbReference type="SAM" id="MobiDB-lite"/>
    </source>
</evidence>
<dbReference type="EMBL" id="LUGG01000006">
    <property type="protein sequence ID" value="OBZ73805.1"/>
    <property type="molecule type" value="Genomic_DNA"/>
</dbReference>
<reference evidence="3 4" key="1">
    <citation type="submission" date="2016-03" db="EMBL/GenBank/DDBJ databases">
        <title>Whole genome sequencing of Grifola frondosa 9006-11.</title>
        <authorList>
            <person name="Min B."/>
            <person name="Park H."/>
            <person name="Kim J.-G."/>
            <person name="Cho H."/>
            <person name="Oh Y.-L."/>
            <person name="Kong W.-S."/>
            <person name="Choi I.-G."/>
        </authorList>
    </citation>
    <scope>NUCLEOTIDE SEQUENCE [LARGE SCALE GENOMIC DNA]</scope>
    <source>
        <strain evidence="3 4">9006-11</strain>
    </source>
</reference>
<keyword evidence="2" id="KW-1133">Transmembrane helix</keyword>
<evidence type="ECO:0000313" key="3">
    <source>
        <dbReference type="EMBL" id="OBZ73805.1"/>
    </source>
</evidence>
<dbReference type="STRING" id="5627.A0A1C7MA66"/>
<dbReference type="OrthoDB" id="1921208at2759"/>
<protein>
    <submittedName>
        <fullName evidence="3">Uncharacterized protein</fullName>
    </submittedName>
</protein>
<feature type="compositionally biased region" description="Polar residues" evidence="1">
    <location>
        <begin position="66"/>
        <end position="77"/>
    </location>
</feature>
<proteinExistence type="predicted"/>
<feature type="transmembrane region" description="Helical" evidence="2">
    <location>
        <begin position="147"/>
        <end position="170"/>
    </location>
</feature>
<feature type="compositionally biased region" description="Low complexity" evidence="1">
    <location>
        <begin position="82"/>
        <end position="114"/>
    </location>
</feature>
<gene>
    <name evidence="3" type="ORF">A0H81_05892</name>
</gene>
<evidence type="ECO:0000256" key="2">
    <source>
        <dbReference type="SAM" id="Phobius"/>
    </source>
</evidence>
<evidence type="ECO:0000313" key="4">
    <source>
        <dbReference type="Proteomes" id="UP000092993"/>
    </source>
</evidence>
<keyword evidence="2" id="KW-0472">Membrane</keyword>
<organism evidence="3 4">
    <name type="scientific">Grifola frondosa</name>
    <name type="common">Maitake</name>
    <name type="synonym">Polyporus frondosus</name>
    <dbReference type="NCBI Taxonomy" id="5627"/>
    <lineage>
        <taxon>Eukaryota</taxon>
        <taxon>Fungi</taxon>
        <taxon>Dikarya</taxon>
        <taxon>Basidiomycota</taxon>
        <taxon>Agaricomycotina</taxon>
        <taxon>Agaricomycetes</taxon>
        <taxon>Polyporales</taxon>
        <taxon>Grifolaceae</taxon>
        <taxon>Grifola</taxon>
    </lineage>
</organism>
<keyword evidence="2" id="KW-0812">Transmembrane</keyword>
<name>A0A1C7MA66_GRIFR</name>
<feature type="region of interest" description="Disordered" evidence="1">
    <location>
        <begin position="66"/>
        <end position="114"/>
    </location>
</feature>
<dbReference type="AlphaFoldDB" id="A0A1C7MA66"/>
<keyword evidence="4" id="KW-1185">Reference proteome</keyword>
<dbReference type="Proteomes" id="UP000092993">
    <property type="component" value="Unassembled WGS sequence"/>
</dbReference>